<dbReference type="KEGG" id="nneo:PQG83_05740"/>
<keyword evidence="3" id="KW-1185">Reference proteome</keyword>
<keyword evidence="1" id="KW-0175">Coiled coil</keyword>
<name>A0AA96K4D7_9BACT</name>
<sequence length="190" mass="21144">MNEQGHDMRRIVLRIGGCALLAFMLVACGGPPKWVQEGSGVMNADDSKSIYGVGAVVGVKNEPLAWETAENRARAELAKTFRTYTAYLMQDYAASTSAGNFTKSTEEQNVERAVKTFSAVTLNGVRPIDRYKDDESSTYYVLTKLSFAEMKEALQQAQELDEEVRDFVRKNAEKAFKKLEQEEAKRPGGL</sequence>
<evidence type="ECO:0008006" key="4">
    <source>
        <dbReference type="Google" id="ProtNLM"/>
    </source>
</evidence>
<evidence type="ECO:0000256" key="1">
    <source>
        <dbReference type="SAM" id="Coils"/>
    </source>
</evidence>
<reference evidence="2 3" key="1">
    <citation type="submission" date="2023-01" db="EMBL/GenBank/DDBJ databases">
        <title>Cultivation and genomic characterization of new, ubiquitous marine nitrite-oxidizing bacteria from the Nitrospirales.</title>
        <authorList>
            <person name="Mueller A.J."/>
            <person name="Daebeler A."/>
            <person name="Herbold C.W."/>
            <person name="Kirkegaard R.H."/>
            <person name="Daims H."/>
        </authorList>
    </citation>
    <scope>NUCLEOTIDE SEQUENCE [LARGE SCALE GENOMIC DNA]</scope>
    <source>
        <strain evidence="2 3">DK</strain>
    </source>
</reference>
<evidence type="ECO:0000313" key="3">
    <source>
        <dbReference type="Proteomes" id="UP001302494"/>
    </source>
</evidence>
<dbReference type="Proteomes" id="UP001302494">
    <property type="component" value="Chromosome"/>
</dbReference>
<dbReference type="RefSeq" id="WP_312747719.1">
    <property type="nucleotide sequence ID" value="NZ_CP116968.1"/>
</dbReference>
<organism evidence="2 3">
    <name type="scientific">Candidatus Nitrospira neomarina</name>
    <dbReference type="NCBI Taxonomy" id="3020899"/>
    <lineage>
        <taxon>Bacteria</taxon>
        <taxon>Pseudomonadati</taxon>
        <taxon>Nitrospirota</taxon>
        <taxon>Nitrospiria</taxon>
        <taxon>Nitrospirales</taxon>
        <taxon>Nitrospiraceae</taxon>
        <taxon>Nitrospira</taxon>
    </lineage>
</organism>
<evidence type="ECO:0000313" key="2">
    <source>
        <dbReference type="EMBL" id="WNM63254.1"/>
    </source>
</evidence>
<dbReference type="EMBL" id="CP116968">
    <property type="protein sequence ID" value="WNM63254.1"/>
    <property type="molecule type" value="Genomic_DNA"/>
</dbReference>
<proteinExistence type="predicted"/>
<accession>A0AA96K4D7</accession>
<dbReference type="AlphaFoldDB" id="A0AA96K4D7"/>
<protein>
    <recommendedName>
        <fullName evidence="4">LPP20 lipoprotein</fullName>
    </recommendedName>
</protein>
<feature type="coiled-coil region" evidence="1">
    <location>
        <begin position="150"/>
        <end position="185"/>
    </location>
</feature>
<gene>
    <name evidence="2" type="ORF">PQG83_05740</name>
</gene>